<dbReference type="AlphaFoldDB" id="A0A395LZ42"/>
<gene>
    <name evidence="1" type="ORF">D0433_09070</name>
</gene>
<dbReference type="EMBL" id="PHFL01000058">
    <property type="protein sequence ID" value="RFM23775.1"/>
    <property type="molecule type" value="Genomic_DNA"/>
</dbReference>
<accession>A0A395LZ42</accession>
<proteinExistence type="predicted"/>
<dbReference type="Proteomes" id="UP000266389">
    <property type="component" value="Unassembled WGS sequence"/>
</dbReference>
<sequence>MLFFMRVAVLGLLATLVFYPISQRVSNGILGEWQLEPAYRYHSGAPIYLQLKESANCDTIIMIDSIRLADGTKFRQELHLPLSLSVHTLERSEVVKWNFRPNSLHVEYYQKISKPEYLALMLDFELENGRLRLRKTRREFGIDETEIFYYIPFKRSAR</sequence>
<reference evidence="1 2" key="1">
    <citation type="journal article" date="2011" name="ISME J.">
        <title>Community ecology of hot spring cyanobacterial mats: predominant populations and their functional potential.</title>
        <authorList>
            <person name="Klatt C.G."/>
            <person name="Wood J.M."/>
            <person name="Rusch D.B."/>
            <person name="Bateson M.M."/>
            <person name="Hamamura N."/>
            <person name="Heidelberg J.F."/>
            <person name="Grossman A.R."/>
            <person name="Bhaya D."/>
            <person name="Cohan F.M."/>
            <person name="Kuhl M."/>
            <person name="Bryant D.A."/>
            <person name="Ward D.M."/>
        </authorList>
    </citation>
    <scope>NUCLEOTIDE SEQUENCE [LARGE SCALE GENOMIC DNA]</scope>
    <source>
        <strain evidence="1">OS</strain>
    </source>
</reference>
<evidence type="ECO:0000313" key="2">
    <source>
        <dbReference type="Proteomes" id="UP000266389"/>
    </source>
</evidence>
<name>A0A395LZ42_9BACT</name>
<protein>
    <submittedName>
        <fullName evidence="1">Uncharacterized protein</fullName>
    </submittedName>
</protein>
<comment type="caution">
    <text evidence="1">The sequence shown here is derived from an EMBL/GenBank/DDBJ whole genome shotgun (WGS) entry which is preliminary data.</text>
</comment>
<evidence type="ECO:0000313" key="1">
    <source>
        <dbReference type="EMBL" id="RFM23775.1"/>
    </source>
</evidence>
<organism evidence="1 2">
    <name type="scientific">Candidatus Thermochlorobacter aerophilus</name>
    <dbReference type="NCBI Taxonomy" id="1868324"/>
    <lineage>
        <taxon>Bacteria</taxon>
        <taxon>Pseudomonadati</taxon>
        <taxon>Chlorobiota</taxon>
        <taxon>Chlorobiia</taxon>
        <taxon>Chlorobiales</taxon>
        <taxon>Candidatus Thermochlorobacteriaceae</taxon>
        <taxon>Candidatus Thermochlorobacter</taxon>
    </lineage>
</organism>